<name>A0A8H7NS35_9APHY</name>
<gene>
    <name evidence="1" type="ORF">IEO21_10637</name>
</gene>
<reference evidence="1" key="1">
    <citation type="submission" date="2020-11" db="EMBL/GenBank/DDBJ databases">
        <authorList>
            <person name="Koelle M."/>
            <person name="Horta M.A.C."/>
            <person name="Nowrousian M."/>
            <person name="Ohm R.A."/>
            <person name="Benz P."/>
            <person name="Pilgard A."/>
        </authorList>
    </citation>
    <scope>NUCLEOTIDE SEQUENCE</scope>
    <source>
        <strain evidence="1">FPRL280</strain>
    </source>
</reference>
<sequence length="19" mass="2146">MPITKPTNPPYIFDIEGGR</sequence>
<dbReference type="AlphaFoldDB" id="A0A8H7NS35"/>
<dbReference type="Proteomes" id="UP000639403">
    <property type="component" value="Unassembled WGS sequence"/>
</dbReference>
<evidence type="ECO:0000313" key="2">
    <source>
        <dbReference type="Proteomes" id="UP000639403"/>
    </source>
</evidence>
<accession>A0A8H7NS35</accession>
<proteinExistence type="predicted"/>
<reference evidence="1" key="2">
    <citation type="journal article" name="Front. Microbiol.">
        <title>Degradative Capacity of Two Strains of Rhodonia placenta: From Phenotype to Genotype.</title>
        <authorList>
            <person name="Kolle M."/>
            <person name="Horta M.A.C."/>
            <person name="Nowrousian M."/>
            <person name="Ohm R.A."/>
            <person name="Benz J.P."/>
            <person name="Pilgard A."/>
        </authorList>
    </citation>
    <scope>NUCLEOTIDE SEQUENCE</scope>
    <source>
        <strain evidence="1">FPRL280</strain>
    </source>
</reference>
<organism evidence="1 2">
    <name type="scientific">Rhodonia placenta</name>
    <dbReference type="NCBI Taxonomy" id="104341"/>
    <lineage>
        <taxon>Eukaryota</taxon>
        <taxon>Fungi</taxon>
        <taxon>Dikarya</taxon>
        <taxon>Basidiomycota</taxon>
        <taxon>Agaricomycotina</taxon>
        <taxon>Agaricomycetes</taxon>
        <taxon>Polyporales</taxon>
        <taxon>Adustoporiaceae</taxon>
        <taxon>Rhodonia</taxon>
    </lineage>
</organism>
<protein>
    <submittedName>
        <fullName evidence="1">Uncharacterized protein</fullName>
    </submittedName>
</protein>
<dbReference type="EMBL" id="JADOXO010000959">
    <property type="protein sequence ID" value="KAF9799013.1"/>
    <property type="molecule type" value="Genomic_DNA"/>
</dbReference>
<evidence type="ECO:0000313" key="1">
    <source>
        <dbReference type="EMBL" id="KAF9799013.1"/>
    </source>
</evidence>
<comment type="caution">
    <text evidence="1">The sequence shown here is derived from an EMBL/GenBank/DDBJ whole genome shotgun (WGS) entry which is preliminary data.</text>
</comment>